<comment type="caution">
    <text evidence="4">The sequence shown here is derived from an EMBL/GenBank/DDBJ whole genome shotgun (WGS) entry which is preliminary data.</text>
</comment>
<dbReference type="SUPFAM" id="SSF82153">
    <property type="entry name" value="FAS1 domain"/>
    <property type="match status" value="1"/>
</dbReference>
<dbReference type="PROSITE" id="PS50213">
    <property type="entry name" value="FAS1"/>
    <property type="match status" value="1"/>
</dbReference>
<evidence type="ECO:0000313" key="5">
    <source>
        <dbReference type="Proteomes" id="UP000263957"/>
    </source>
</evidence>
<feature type="region of interest" description="Disordered" evidence="1">
    <location>
        <begin position="21"/>
        <end position="71"/>
    </location>
</feature>
<evidence type="ECO:0000259" key="3">
    <source>
        <dbReference type="PROSITE" id="PS50213"/>
    </source>
</evidence>
<dbReference type="PROSITE" id="PS51257">
    <property type="entry name" value="PROKAR_LIPOPROTEIN"/>
    <property type="match status" value="1"/>
</dbReference>
<dbReference type="InterPro" id="IPR036378">
    <property type="entry name" value="FAS1_dom_sf"/>
</dbReference>
<dbReference type="InterPro" id="IPR000782">
    <property type="entry name" value="FAS1_domain"/>
</dbReference>
<proteinExistence type="predicted"/>
<feature type="chain" id="PRO_5016857394" evidence="2">
    <location>
        <begin position="23"/>
        <end position="213"/>
    </location>
</feature>
<gene>
    <name evidence="4" type="ORF">DD728_03845</name>
</gene>
<dbReference type="InterPro" id="IPR050904">
    <property type="entry name" value="Adhesion/Biosynth-related"/>
</dbReference>
<dbReference type="GO" id="GO:0030198">
    <property type="term" value="P:extracellular matrix organization"/>
    <property type="evidence" value="ECO:0007669"/>
    <property type="project" value="TreeGrafter"/>
</dbReference>
<feature type="signal peptide" evidence="2">
    <location>
        <begin position="1"/>
        <end position="22"/>
    </location>
</feature>
<evidence type="ECO:0000256" key="2">
    <source>
        <dbReference type="SAM" id="SignalP"/>
    </source>
</evidence>
<dbReference type="PANTHER" id="PTHR10900">
    <property type="entry name" value="PERIOSTIN-RELATED"/>
    <property type="match status" value="1"/>
</dbReference>
<reference evidence="4 5" key="1">
    <citation type="journal article" date="2018" name="Nat. Biotechnol.">
        <title>A standardized bacterial taxonomy based on genome phylogeny substantially revises the tree of life.</title>
        <authorList>
            <person name="Parks D.H."/>
            <person name="Chuvochina M."/>
            <person name="Waite D.W."/>
            <person name="Rinke C."/>
            <person name="Skarshewski A."/>
            <person name="Chaumeil P.A."/>
            <person name="Hugenholtz P."/>
        </authorList>
    </citation>
    <scope>NUCLEOTIDE SEQUENCE [LARGE SCALE GENOMIC DNA]</scope>
    <source>
        <strain evidence="4">UBA10378</strain>
    </source>
</reference>
<dbReference type="GO" id="GO:0050839">
    <property type="term" value="F:cell adhesion molecule binding"/>
    <property type="evidence" value="ECO:0007669"/>
    <property type="project" value="TreeGrafter"/>
</dbReference>
<sequence>MKRSLLVPAMAALFLAACSDDAPETRTAPQDPVQPYADDVDITPPVEADPDMDDSESYTETMDRDQMVTSGPNVVDTLAADPRLSTLYGAVEAAGLDETLATGGPYTVFAPTNEAFDALPEGQLEDYLRPEKVDRLVRMLEYHIVEGDLRASNVPAEEDGVPTPSLNGLDLSLRDMGGGELMINQASILESDIEGGNGVVHVIDSVLVPRESE</sequence>
<feature type="compositionally biased region" description="Acidic residues" evidence="1">
    <location>
        <begin position="48"/>
        <end position="57"/>
    </location>
</feature>
<dbReference type="GO" id="GO:0005615">
    <property type="term" value="C:extracellular space"/>
    <property type="evidence" value="ECO:0007669"/>
    <property type="project" value="TreeGrafter"/>
</dbReference>
<evidence type="ECO:0000256" key="1">
    <source>
        <dbReference type="SAM" id="MobiDB-lite"/>
    </source>
</evidence>
<dbReference type="PANTHER" id="PTHR10900:SF120">
    <property type="entry name" value="MUCIN-5AC-RELATED"/>
    <property type="match status" value="1"/>
</dbReference>
<dbReference type="Proteomes" id="UP000263957">
    <property type="component" value="Unassembled WGS sequence"/>
</dbReference>
<dbReference type="FunFam" id="2.30.180.10:FF:000032">
    <property type="entry name" value="Fasciclin domain-containing protein, putative"/>
    <property type="match status" value="1"/>
</dbReference>
<evidence type="ECO:0000313" key="4">
    <source>
        <dbReference type="EMBL" id="HBQ48010.1"/>
    </source>
</evidence>
<dbReference type="Gene3D" id="2.30.180.10">
    <property type="entry name" value="FAS1 domain"/>
    <property type="match status" value="1"/>
</dbReference>
<dbReference type="Pfam" id="PF02469">
    <property type="entry name" value="Fasciclin"/>
    <property type="match status" value="1"/>
</dbReference>
<dbReference type="AlphaFoldDB" id="A0A356W343"/>
<name>A0A356W343_9PROT</name>
<organism evidence="4 5">
    <name type="scientific">Hyphomonas atlantica</name>
    <dbReference type="NCBI Taxonomy" id="1280948"/>
    <lineage>
        <taxon>Bacteria</taxon>
        <taxon>Pseudomonadati</taxon>
        <taxon>Pseudomonadota</taxon>
        <taxon>Alphaproteobacteria</taxon>
        <taxon>Hyphomonadales</taxon>
        <taxon>Hyphomonadaceae</taxon>
        <taxon>Hyphomonas</taxon>
    </lineage>
</organism>
<dbReference type="GO" id="GO:0031012">
    <property type="term" value="C:extracellular matrix"/>
    <property type="evidence" value="ECO:0007669"/>
    <property type="project" value="TreeGrafter"/>
</dbReference>
<dbReference type="SMART" id="SM00554">
    <property type="entry name" value="FAS1"/>
    <property type="match status" value="1"/>
</dbReference>
<accession>A0A356W343</accession>
<keyword evidence="2" id="KW-0732">Signal</keyword>
<dbReference type="GO" id="GO:0007155">
    <property type="term" value="P:cell adhesion"/>
    <property type="evidence" value="ECO:0007669"/>
    <property type="project" value="TreeGrafter"/>
</dbReference>
<protein>
    <submittedName>
        <fullName evidence="4">Fasciclin</fullName>
    </submittedName>
</protein>
<feature type="domain" description="FAS1" evidence="3">
    <location>
        <begin position="71"/>
        <end position="207"/>
    </location>
</feature>
<dbReference type="EMBL" id="DOGS01000079">
    <property type="protein sequence ID" value="HBQ48010.1"/>
    <property type="molecule type" value="Genomic_DNA"/>
</dbReference>